<dbReference type="EMBL" id="LECT01000006">
    <property type="protein sequence ID" value="KLU07346.1"/>
    <property type="molecule type" value="Genomic_DNA"/>
</dbReference>
<dbReference type="Proteomes" id="UP000036367">
    <property type="component" value="Unassembled WGS sequence"/>
</dbReference>
<reference evidence="1" key="1">
    <citation type="submission" date="2015-05" db="EMBL/GenBank/DDBJ databases">
        <title>Permanent draft genome of Rhodopirellula islandicus K833.</title>
        <authorList>
            <person name="Kizina J."/>
            <person name="Richter M."/>
            <person name="Glockner F.O."/>
            <person name="Harder J."/>
        </authorList>
    </citation>
    <scope>NUCLEOTIDE SEQUENCE [LARGE SCALE GENOMIC DNA]</scope>
    <source>
        <strain evidence="1">K833</strain>
    </source>
</reference>
<dbReference type="AlphaFoldDB" id="A0A0J1BLD6"/>
<evidence type="ECO:0000313" key="1">
    <source>
        <dbReference type="EMBL" id="KLU07346.1"/>
    </source>
</evidence>
<protein>
    <submittedName>
        <fullName evidence="1">Uncharacterized protein</fullName>
    </submittedName>
</protein>
<evidence type="ECO:0000313" key="2">
    <source>
        <dbReference type="Proteomes" id="UP000036367"/>
    </source>
</evidence>
<sequence>MWLERGAFPARKRAAIDQSRRDPLETTNAIGEFLLSPSSSLVGLNNCKTSQTS</sequence>
<accession>A0A0J1BLD6</accession>
<keyword evidence="2" id="KW-1185">Reference proteome</keyword>
<name>A0A0J1BLD6_RHOIS</name>
<organism evidence="1 2">
    <name type="scientific">Rhodopirellula islandica</name>
    <dbReference type="NCBI Taxonomy" id="595434"/>
    <lineage>
        <taxon>Bacteria</taxon>
        <taxon>Pseudomonadati</taxon>
        <taxon>Planctomycetota</taxon>
        <taxon>Planctomycetia</taxon>
        <taxon>Pirellulales</taxon>
        <taxon>Pirellulaceae</taxon>
        <taxon>Rhodopirellula</taxon>
    </lineage>
</organism>
<comment type="caution">
    <text evidence="1">The sequence shown here is derived from an EMBL/GenBank/DDBJ whole genome shotgun (WGS) entry which is preliminary data.</text>
</comment>
<gene>
    <name evidence="1" type="ORF">RISK_000424</name>
</gene>
<proteinExistence type="predicted"/>